<reference evidence="2 3" key="1">
    <citation type="submission" date="2019-02" db="EMBL/GenBank/DDBJ databases">
        <title>Deep-cultivation of Planctomycetes and their phenomic and genomic characterization uncovers novel biology.</title>
        <authorList>
            <person name="Wiegand S."/>
            <person name="Jogler M."/>
            <person name="Boedeker C."/>
            <person name="Pinto D."/>
            <person name="Vollmers J."/>
            <person name="Rivas-Marin E."/>
            <person name="Kohn T."/>
            <person name="Peeters S.H."/>
            <person name="Heuer A."/>
            <person name="Rast P."/>
            <person name="Oberbeckmann S."/>
            <person name="Bunk B."/>
            <person name="Jeske O."/>
            <person name="Meyerdierks A."/>
            <person name="Storesund J.E."/>
            <person name="Kallscheuer N."/>
            <person name="Luecker S."/>
            <person name="Lage O.M."/>
            <person name="Pohl T."/>
            <person name="Merkel B.J."/>
            <person name="Hornburger P."/>
            <person name="Mueller R.-W."/>
            <person name="Bruemmer F."/>
            <person name="Labrenz M."/>
            <person name="Spormann A.M."/>
            <person name="Op den Camp H."/>
            <person name="Overmann J."/>
            <person name="Amann R."/>
            <person name="Jetten M.S.M."/>
            <person name="Mascher T."/>
            <person name="Medema M.H."/>
            <person name="Devos D.P."/>
            <person name="Kaster A.-K."/>
            <person name="Ovreas L."/>
            <person name="Rohde M."/>
            <person name="Galperin M.Y."/>
            <person name="Jogler C."/>
        </authorList>
    </citation>
    <scope>NUCLEOTIDE SEQUENCE [LARGE SCALE GENOMIC DNA]</scope>
    <source>
        <strain evidence="2 3">Spb1</strain>
    </source>
</reference>
<feature type="signal peptide" evidence="1">
    <location>
        <begin position="1"/>
        <end position="33"/>
    </location>
</feature>
<evidence type="ECO:0000313" key="2">
    <source>
        <dbReference type="EMBL" id="QDV28891.1"/>
    </source>
</evidence>
<keyword evidence="2" id="KW-0378">Hydrolase</keyword>
<dbReference type="EMBL" id="CP036299">
    <property type="protein sequence ID" value="QDV28891.1"/>
    <property type="molecule type" value="Genomic_DNA"/>
</dbReference>
<dbReference type="PROSITE" id="PS51318">
    <property type="entry name" value="TAT"/>
    <property type="match status" value="1"/>
</dbReference>
<evidence type="ECO:0000313" key="3">
    <source>
        <dbReference type="Proteomes" id="UP000315349"/>
    </source>
</evidence>
<protein>
    <submittedName>
        <fullName evidence="2">N-formylglutamate amidohydrolase</fullName>
    </submittedName>
</protein>
<feature type="chain" id="PRO_5021742228" evidence="1">
    <location>
        <begin position="34"/>
        <end position="308"/>
    </location>
</feature>
<evidence type="ECO:0000256" key="1">
    <source>
        <dbReference type="SAM" id="SignalP"/>
    </source>
</evidence>
<dbReference type="AlphaFoldDB" id="A0A518GK53"/>
<keyword evidence="1" id="KW-0732">Signal</keyword>
<dbReference type="KEGG" id="peh:Spb1_07570"/>
<sequence precursor="true">MINLGRRCMLRSSFMVSTLFVLAMGALVPAARAQTASNQPASTKKTATTKPKKVEFVTIQKGTLPVILSAPHGGELDLPGSLPRDRKSGGSRFQTVRDVRSIELAEAIANQLEAEFGQRPYVVILRVSRKYLDANREADYAYESPEAQVVYDEYHGAIEQFKKAILEKHGSGLLIDVHGQSKEKGAVYRGTRNGLTISALNRRLGKDAAALYSKVMEDAGLRMIPPSTAAPNQEVEYNGGEIVVAHGSQNPGGIDCIQMEFGADLRSVAALPQTAKDFVKGLSPFLKEHYGVSDQRQAAAGGTSQAGR</sequence>
<dbReference type="Gene3D" id="3.40.630.40">
    <property type="entry name" value="Zn-dependent exopeptidases"/>
    <property type="match status" value="1"/>
</dbReference>
<name>A0A518GK53_9PLAN</name>
<organism evidence="2 3">
    <name type="scientific">Planctopirus ephydatiae</name>
    <dbReference type="NCBI Taxonomy" id="2528019"/>
    <lineage>
        <taxon>Bacteria</taxon>
        <taxon>Pseudomonadati</taxon>
        <taxon>Planctomycetota</taxon>
        <taxon>Planctomycetia</taxon>
        <taxon>Planctomycetales</taxon>
        <taxon>Planctomycetaceae</taxon>
        <taxon>Planctopirus</taxon>
    </lineage>
</organism>
<dbReference type="InterPro" id="IPR006311">
    <property type="entry name" value="TAT_signal"/>
</dbReference>
<dbReference type="SUPFAM" id="SSF53187">
    <property type="entry name" value="Zn-dependent exopeptidases"/>
    <property type="match status" value="1"/>
</dbReference>
<dbReference type="GO" id="GO:0016787">
    <property type="term" value="F:hydrolase activity"/>
    <property type="evidence" value="ECO:0007669"/>
    <property type="project" value="UniProtKB-KW"/>
</dbReference>
<keyword evidence="3" id="KW-1185">Reference proteome</keyword>
<dbReference type="Proteomes" id="UP000315349">
    <property type="component" value="Chromosome"/>
</dbReference>
<proteinExistence type="predicted"/>
<accession>A0A518GK53</accession>
<gene>
    <name evidence="2" type="ORF">Spb1_07570</name>
</gene>